<dbReference type="EMBL" id="FOMX01000004">
    <property type="protein sequence ID" value="SFD75511.1"/>
    <property type="molecule type" value="Genomic_DNA"/>
</dbReference>
<dbReference type="SUPFAM" id="SSF52096">
    <property type="entry name" value="ClpP/crotonase"/>
    <property type="match status" value="1"/>
</dbReference>
<dbReference type="RefSeq" id="WP_096330144.1">
    <property type="nucleotide sequence ID" value="NZ_FOMX01000004.1"/>
</dbReference>
<protein>
    <submittedName>
        <fullName evidence="3">Enoyl-CoA hydratase</fullName>
    </submittedName>
</protein>
<sequence length="240" mass="25351">MIDVVLSGPGKNALSSALMQSLRGQLARAEGQPVLVRGEGDAFSAGLNFFELATLDAAGLDEFLAVLEDLLHELYNYPGPTVALVGGHAIAGGCLVAMCCDHRVCAADPRLKIGLNEVALGLHFPGTALALARRRVNPQSLDEVILGARLYGPEDALRVGLIDEVAVAAEAVARQRLTELASHPADAYSAAKRAIRGGVLDIDPAQRRLEREALLPHWTDPALRSRIGAFLAAKAQAKKA</sequence>
<dbReference type="PANTHER" id="PTHR11941:SF169">
    <property type="entry name" value="(7AS)-7A-METHYL-1,5-DIOXO-2,3,5,6,7,7A-HEXAHYDRO-1H-INDENE-CARBOXYL-COA HYDROLASE"/>
    <property type="match status" value="1"/>
</dbReference>
<dbReference type="Gene3D" id="3.90.226.10">
    <property type="entry name" value="2-enoyl-CoA Hydratase, Chain A, domain 1"/>
    <property type="match status" value="1"/>
</dbReference>
<evidence type="ECO:0000256" key="2">
    <source>
        <dbReference type="ARBA" id="ARBA00023239"/>
    </source>
</evidence>
<dbReference type="PANTHER" id="PTHR11941">
    <property type="entry name" value="ENOYL-COA HYDRATASE-RELATED"/>
    <property type="match status" value="1"/>
</dbReference>
<evidence type="ECO:0000313" key="3">
    <source>
        <dbReference type="EMBL" id="SFD75511.1"/>
    </source>
</evidence>
<dbReference type="GO" id="GO:0006635">
    <property type="term" value="P:fatty acid beta-oxidation"/>
    <property type="evidence" value="ECO:0007669"/>
    <property type="project" value="TreeGrafter"/>
</dbReference>
<name>A0A1I1UXH8_9BACT</name>
<evidence type="ECO:0000313" key="4">
    <source>
        <dbReference type="Proteomes" id="UP000199400"/>
    </source>
</evidence>
<evidence type="ECO:0000256" key="1">
    <source>
        <dbReference type="ARBA" id="ARBA00023098"/>
    </source>
</evidence>
<organism evidence="3 4">
    <name type="scientific">Nannocystis exedens</name>
    <dbReference type="NCBI Taxonomy" id="54"/>
    <lineage>
        <taxon>Bacteria</taxon>
        <taxon>Pseudomonadati</taxon>
        <taxon>Myxococcota</taxon>
        <taxon>Polyangia</taxon>
        <taxon>Nannocystales</taxon>
        <taxon>Nannocystaceae</taxon>
        <taxon>Nannocystis</taxon>
    </lineage>
</organism>
<dbReference type="InterPro" id="IPR001753">
    <property type="entry name" value="Enoyl-CoA_hydra/iso"/>
</dbReference>
<dbReference type="InterPro" id="IPR029045">
    <property type="entry name" value="ClpP/crotonase-like_dom_sf"/>
</dbReference>
<dbReference type="Proteomes" id="UP000199400">
    <property type="component" value="Unassembled WGS sequence"/>
</dbReference>
<keyword evidence="4" id="KW-1185">Reference proteome</keyword>
<proteinExistence type="predicted"/>
<dbReference type="Pfam" id="PF00378">
    <property type="entry name" value="ECH_1"/>
    <property type="match status" value="1"/>
</dbReference>
<dbReference type="OrthoDB" id="5365311at2"/>
<dbReference type="AlphaFoldDB" id="A0A1I1UXH8"/>
<dbReference type="GO" id="GO:0016829">
    <property type="term" value="F:lyase activity"/>
    <property type="evidence" value="ECO:0007669"/>
    <property type="project" value="UniProtKB-KW"/>
</dbReference>
<keyword evidence="2" id="KW-0456">Lyase</keyword>
<dbReference type="CDD" id="cd06558">
    <property type="entry name" value="crotonase-like"/>
    <property type="match status" value="1"/>
</dbReference>
<accession>A0A1I1UXH8</accession>
<dbReference type="STRING" id="54.SAMN02745121_01385"/>
<gene>
    <name evidence="3" type="ORF">SAMN02745121_01385</name>
</gene>
<reference evidence="4" key="1">
    <citation type="submission" date="2016-10" db="EMBL/GenBank/DDBJ databases">
        <authorList>
            <person name="Varghese N."/>
            <person name="Submissions S."/>
        </authorList>
    </citation>
    <scope>NUCLEOTIDE SEQUENCE [LARGE SCALE GENOMIC DNA]</scope>
    <source>
        <strain evidence="4">ATCC 25963</strain>
    </source>
</reference>
<keyword evidence="1" id="KW-0443">Lipid metabolism</keyword>